<reference evidence="2 3" key="1">
    <citation type="submission" date="2017-06" db="EMBL/GenBank/DDBJ databases">
        <authorList>
            <consortium name="Pathogen Informatics"/>
        </authorList>
    </citation>
    <scope>NUCLEOTIDE SEQUENCE [LARGE SCALE GENOMIC DNA]</scope>
    <source>
        <strain evidence="2 3">NCTC13490</strain>
    </source>
</reference>
<evidence type="ECO:0000313" key="3">
    <source>
        <dbReference type="Proteomes" id="UP000215196"/>
    </source>
</evidence>
<dbReference type="EMBL" id="LT906465">
    <property type="protein sequence ID" value="SNV32022.1"/>
    <property type="molecule type" value="Genomic_DNA"/>
</dbReference>
<dbReference type="KEGG" id="ctak:4412677_00092"/>
<evidence type="ECO:0000313" key="2">
    <source>
        <dbReference type="EMBL" id="SNV32022.1"/>
    </source>
</evidence>
<protein>
    <submittedName>
        <fullName evidence="2">Protein of uncharacterized function DUF262</fullName>
    </submittedName>
</protein>
<dbReference type="Pfam" id="PF03235">
    <property type="entry name" value="GmrSD_N"/>
    <property type="match status" value="1"/>
</dbReference>
<keyword evidence="3" id="KW-1185">Reference proteome</keyword>
<gene>
    <name evidence="2" type="ORF">SAMEA4412677_00092</name>
</gene>
<evidence type="ECO:0000259" key="1">
    <source>
        <dbReference type="Pfam" id="PF03235"/>
    </source>
</evidence>
<dbReference type="RefSeq" id="WP_095069356.1">
    <property type="nucleotide sequence ID" value="NZ_LT906465.1"/>
</dbReference>
<dbReference type="AlphaFoldDB" id="A0A239WCA5"/>
<feature type="domain" description="GmrSD restriction endonucleases N-terminal" evidence="1">
    <location>
        <begin position="8"/>
        <end position="228"/>
    </location>
</feature>
<proteinExistence type="predicted"/>
<name>A0A239WCA5_9FLAO</name>
<organism evidence="2 3">
    <name type="scientific">Chryseobacterium taklimakanense</name>
    <dbReference type="NCBI Taxonomy" id="536441"/>
    <lineage>
        <taxon>Bacteria</taxon>
        <taxon>Pseudomonadati</taxon>
        <taxon>Bacteroidota</taxon>
        <taxon>Flavobacteriia</taxon>
        <taxon>Flavobacteriales</taxon>
        <taxon>Weeksellaceae</taxon>
        <taxon>Chryseobacterium group</taxon>
        <taxon>Chryseobacterium</taxon>
    </lineage>
</organism>
<dbReference type="Proteomes" id="UP000215196">
    <property type="component" value="Chromosome 1"/>
</dbReference>
<dbReference type="InterPro" id="IPR004919">
    <property type="entry name" value="GmrSD_N"/>
</dbReference>
<sequence>MTISFYNLIKEFKIVIPIIQRDYAQGRETGKVPAIRNRFIDSIKKTLLSDNDKMELDFIYGYTKIYENEEKVLTKHFIPLDGQQRLTTLFLLHWFLASREERLEELRPVLQKFSYETRHSSNVFCKKLVDFNPGKGFSDIKKLIVDQPWFFTAWHNDPTISSMLTVLQALEEKFYDTHLSLDFLISENPKIVFHLLPMEKLGLPDDLYIKMNSRGKELTEFEYFKSQFTEVIPPEFVSKFKNDVDQKWSDLFWDMHKDLQEPDLAKLADRAFLRFYNYISDILLLKNNIERTDIKDQLLNDNLYKNPENVRFLFDALDALCNPDIYFSDLFYLQEADFSQEKVRLFFDKPEIDLLRKCAAVYNPQEHTNPFSLGEQLMLYAYLQHIVYGTEDFNKRLRILRNLIANSEDTVRIDNLGYLVSDADLLIKTGIINPDSKFNTRQIAEENLKSEVLIQKPHLKEVMHKTEDHRLLRGALSVFDFDDRFEFYADNFRKLFSDGVDYKTLSHALLITADYSQLYSWRWRVGTRNESSWRELLTPSNRRQHFDKIKNSVHLLIDRLSANPATDIADIVVNYKMQYENEISKPKDWIYYYIVYDMFDINLEGFLYWSEDHFHLKYDVMRKTSLGGSHWSPYLYVLQQRFNTKVTLGIYGEPLILTKKNISVRLRANNDGYYIEENFSAKTAEYLDSLIAHKILDENYCLKINKFSENEDLDDRIIEGEKFIKTFFEGIA</sequence>
<accession>A0A239WCA5</accession>